<dbReference type="EMBL" id="SJPV01000013">
    <property type="protein sequence ID" value="TWU32239.1"/>
    <property type="molecule type" value="Genomic_DNA"/>
</dbReference>
<feature type="signal peptide" evidence="1">
    <location>
        <begin position="1"/>
        <end position="21"/>
    </location>
</feature>
<dbReference type="Gene3D" id="3.20.20.80">
    <property type="entry name" value="Glycosidases"/>
    <property type="match status" value="1"/>
</dbReference>
<evidence type="ECO:0000256" key="1">
    <source>
        <dbReference type="SAM" id="SignalP"/>
    </source>
</evidence>
<dbReference type="InterPro" id="IPR029455">
    <property type="entry name" value="GHL15"/>
</dbReference>
<protein>
    <recommendedName>
        <fullName evidence="4">Glycosyl hydrolase-like 10 domain-containing protein</fullName>
    </recommendedName>
</protein>
<evidence type="ECO:0000313" key="3">
    <source>
        <dbReference type="Proteomes" id="UP000319143"/>
    </source>
</evidence>
<name>A0A5C6DBF7_9BACT</name>
<dbReference type="Proteomes" id="UP000319143">
    <property type="component" value="Unassembled WGS sequence"/>
</dbReference>
<reference evidence="2 3" key="1">
    <citation type="submission" date="2019-02" db="EMBL/GenBank/DDBJ databases">
        <title>Deep-cultivation of Planctomycetes and their phenomic and genomic characterization uncovers novel biology.</title>
        <authorList>
            <person name="Wiegand S."/>
            <person name="Jogler M."/>
            <person name="Boedeker C."/>
            <person name="Pinto D."/>
            <person name="Vollmers J."/>
            <person name="Rivas-Marin E."/>
            <person name="Kohn T."/>
            <person name="Peeters S.H."/>
            <person name="Heuer A."/>
            <person name="Rast P."/>
            <person name="Oberbeckmann S."/>
            <person name="Bunk B."/>
            <person name="Jeske O."/>
            <person name="Meyerdierks A."/>
            <person name="Storesund J.E."/>
            <person name="Kallscheuer N."/>
            <person name="Luecker S."/>
            <person name="Lage O.M."/>
            <person name="Pohl T."/>
            <person name="Merkel B.J."/>
            <person name="Hornburger P."/>
            <person name="Mueller R.-W."/>
            <person name="Bruemmer F."/>
            <person name="Labrenz M."/>
            <person name="Spormann A.M."/>
            <person name="Op Den Camp H."/>
            <person name="Overmann J."/>
            <person name="Amann R."/>
            <person name="Jetten M.S.M."/>
            <person name="Mascher T."/>
            <person name="Medema M.H."/>
            <person name="Devos D.P."/>
            <person name="Kaster A.-K."/>
            <person name="Ovreas L."/>
            <person name="Rohde M."/>
            <person name="Galperin M.Y."/>
            <person name="Jogler C."/>
        </authorList>
    </citation>
    <scope>NUCLEOTIDE SEQUENCE [LARGE SCALE GENOMIC DNA]</scope>
    <source>
        <strain evidence="2 3">Poly41</strain>
    </source>
</reference>
<feature type="chain" id="PRO_5022856075" description="Glycosyl hydrolase-like 10 domain-containing protein" evidence="1">
    <location>
        <begin position="22"/>
        <end position="967"/>
    </location>
</feature>
<keyword evidence="3" id="KW-1185">Reference proteome</keyword>
<organism evidence="2 3">
    <name type="scientific">Novipirellula artificiosorum</name>
    <dbReference type="NCBI Taxonomy" id="2528016"/>
    <lineage>
        <taxon>Bacteria</taxon>
        <taxon>Pseudomonadati</taxon>
        <taxon>Planctomycetota</taxon>
        <taxon>Planctomycetia</taxon>
        <taxon>Pirellulales</taxon>
        <taxon>Pirellulaceae</taxon>
        <taxon>Novipirellula</taxon>
    </lineage>
</organism>
<comment type="caution">
    <text evidence="2">The sequence shown here is derived from an EMBL/GenBank/DDBJ whole genome shotgun (WGS) entry which is preliminary data.</text>
</comment>
<dbReference type="Pfam" id="PF14885">
    <property type="entry name" value="GHL15"/>
    <property type="match status" value="1"/>
</dbReference>
<dbReference type="AlphaFoldDB" id="A0A5C6DBF7"/>
<accession>A0A5C6DBF7</accession>
<evidence type="ECO:0008006" key="4">
    <source>
        <dbReference type="Google" id="ProtNLM"/>
    </source>
</evidence>
<keyword evidence="1" id="KW-0732">Signal</keyword>
<dbReference type="OrthoDB" id="9779834at2"/>
<dbReference type="SUPFAM" id="SSF51445">
    <property type="entry name" value="(Trans)glycosidases"/>
    <property type="match status" value="1"/>
</dbReference>
<sequence length="967" mass="105986" precursor="true">MTQILKIVAITALLAAVGYGADFTWTGAVDCNWNVSGNWSTGRVPGTQPGDRVLLNVRKAAPVVATLVEADNPCSLQLNDDALLEVTHSGLRCDNVVLGAVGGGHLLLRGRGAAVMTVEGDLRIGQSRSATSASSVKLRTGRLTVGGELYIGNGLVDFYGHAPEIVAKDFTVSENGTLRFDFNNKPVGTIQVLDHLSIAKGARLEIDLRGYTMGGNELELIRFGSAEGSFEPADIAIKGLGGGVVTMDGDSLNLTVVDDVAARSSTLWFVTTGGNGTNVLDLQINTGRRIRNLSSPDLSYSAATDGDDRIYSVRWSGSDFDGDGANDKVTFDLRVEGFVDSTYRYDPNTEASSMTALGEMATVSGGSAGWGVGNDMDLDAGETLRFSVENLKLSTRGGGEVGRFVGMQMVEVQGGNNHVLMVGEGEGLESWRWSNNLGIGFNPEYPLLVTSGANSKVAVNQVALKLIVSDLPDHLDSETDDYSLYPTGPQHLSNYPKVTKRRHPEFSWDTLPMTARVNSRKALPASYAKTMATTYAKIGLGGNSFYGSKFKDEGVRKMAALLKSYNPDVLLTTYRNAGIHFTGFSADKALNKEEWFEYTLDENGKRKYITYSGNQNAYNHDHPDLRKWWVDTAVDLMNDPNIDGIFIDKANGGDEPFQNEKGEIVAPEGKVQSYIDLKARISEDAFLTGNILRTNRPGGNRELLHIFNGTYLESWEQVNGDCLVTMTETDTVCASLQLIREARVKGFDVFTNFRELKWHRMNSRDERVDKLVAAGREEEVREGMKQALQFPLAFYLITAEPYSYFQYQTSTDPEMPEFCWNAKTHFDEFRNPLGKPLGPPVKDGYVYTRSFEHVDVWLDVENKKSRLTWDWIPIAQSQAVDVLQDTPKAITLTGSNPRKTNLTFKVFEFGQPAGGKLSGKAPNLVYTPNPGFTGKDSFAFKTYNDMAESLLGTVSIEVAPTGSQKHQ</sequence>
<dbReference type="Gene3D" id="2.60.40.3440">
    <property type="match status" value="1"/>
</dbReference>
<gene>
    <name evidence="2" type="ORF">Poly41_57240</name>
</gene>
<evidence type="ECO:0000313" key="2">
    <source>
        <dbReference type="EMBL" id="TWU32239.1"/>
    </source>
</evidence>
<dbReference type="Pfam" id="PF17963">
    <property type="entry name" value="Big_9"/>
    <property type="match status" value="1"/>
</dbReference>
<dbReference type="InterPro" id="IPR017853">
    <property type="entry name" value="GH"/>
</dbReference>
<proteinExistence type="predicted"/>